<dbReference type="RefSeq" id="XP_021878309.1">
    <property type="nucleotide sequence ID" value="XM_022026780.1"/>
</dbReference>
<feature type="region of interest" description="Disordered" evidence="2">
    <location>
        <begin position="190"/>
        <end position="272"/>
    </location>
</feature>
<proteinExistence type="predicted"/>
<dbReference type="GeneID" id="33568623"/>
<protein>
    <submittedName>
        <fullName evidence="3">Uncharacterized protein</fullName>
    </submittedName>
</protein>
<evidence type="ECO:0000313" key="4">
    <source>
        <dbReference type="Proteomes" id="UP000193648"/>
    </source>
</evidence>
<feature type="compositionally biased region" description="Low complexity" evidence="2">
    <location>
        <begin position="190"/>
        <end position="209"/>
    </location>
</feature>
<feature type="compositionally biased region" description="Low complexity" evidence="2">
    <location>
        <begin position="88"/>
        <end position="102"/>
    </location>
</feature>
<evidence type="ECO:0000256" key="2">
    <source>
        <dbReference type="SAM" id="MobiDB-lite"/>
    </source>
</evidence>
<feature type="compositionally biased region" description="Polar residues" evidence="2">
    <location>
        <begin position="103"/>
        <end position="118"/>
    </location>
</feature>
<dbReference type="AlphaFoldDB" id="A0A1Y2GFM8"/>
<dbReference type="InParanoid" id="A0A1Y2GFM8"/>
<keyword evidence="4" id="KW-1185">Reference proteome</keyword>
<feature type="compositionally biased region" description="Polar residues" evidence="2">
    <location>
        <begin position="689"/>
        <end position="705"/>
    </location>
</feature>
<dbReference type="Proteomes" id="UP000193648">
    <property type="component" value="Unassembled WGS sequence"/>
</dbReference>
<feature type="compositionally biased region" description="Polar residues" evidence="2">
    <location>
        <begin position="210"/>
        <end position="246"/>
    </location>
</feature>
<evidence type="ECO:0000256" key="1">
    <source>
        <dbReference type="SAM" id="Coils"/>
    </source>
</evidence>
<feature type="coiled-coil region" evidence="1">
    <location>
        <begin position="352"/>
        <end position="404"/>
    </location>
</feature>
<feature type="region of interest" description="Disordered" evidence="2">
    <location>
        <begin position="55"/>
        <end position="121"/>
    </location>
</feature>
<feature type="region of interest" description="Disordered" evidence="2">
    <location>
        <begin position="689"/>
        <end position="745"/>
    </location>
</feature>
<reference evidence="3 4" key="1">
    <citation type="submission" date="2016-07" db="EMBL/GenBank/DDBJ databases">
        <title>Pervasive Adenine N6-methylation of Active Genes in Fungi.</title>
        <authorList>
            <consortium name="DOE Joint Genome Institute"/>
            <person name="Mondo S.J."/>
            <person name="Dannebaum R.O."/>
            <person name="Kuo R.C."/>
            <person name="Labutti K."/>
            <person name="Haridas S."/>
            <person name="Kuo A."/>
            <person name="Salamov A."/>
            <person name="Ahrendt S.R."/>
            <person name="Lipzen A."/>
            <person name="Sullivan W."/>
            <person name="Andreopoulos W.B."/>
            <person name="Clum A."/>
            <person name="Lindquist E."/>
            <person name="Daum C."/>
            <person name="Ramamoorthy G.K."/>
            <person name="Gryganskyi A."/>
            <person name="Culley D."/>
            <person name="Magnuson J.K."/>
            <person name="James T.Y."/>
            <person name="O'Malley M.A."/>
            <person name="Stajich J.E."/>
            <person name="Spatafora J.W."/>
            <person name="Visel A."/>
            <person name="Grigoriev I.V."/>
        </authorList>
    </citation>
    <scope>NUCLEOTIDE SEQUENCE [LARGE SCALE GENOMIC DNA]</scope>
    <source>
        <strain evidence="3 4">NRRL 3116</strain>
    </source>
</reference>
<dbReference type="EMBL" id="MCFF01000039">
    <property type="protein sequence ID" value="ORZ08075.1"/>
    <property type="molecule type" value="Genomic_DNA"/>
</dbReference>
<gene>
    <name evidence="3" type="ORF">BCR41DRAFT_373463</name>
</gene>
<feature type="compositionally biased region" description="Polar residues" evidence="2">
    <location>
        <begin position="712"/>
        <end position="723"/>
    </location>
</feature>
<name>A0A1Y2GFM8_9FUNG</name>
<accession>A0A1Y2GFM8</accession>
<dbReference type="OrthoDB" id="2422345at2759"/>
<sequence>MGFSRKQPVAVTPAATSASITIMGNTTNPSAITAASPAHQQSSISLLKRKPVKRLVSSSASNHSITSTSTGSSQISNPNDSNKKNNDRSSSSSSSSSTYSQSIARKSNLKMTGPSSGPTLKGEIVYPQVQKGYPLMDTTGIGMGMGMVMVMGAELNDEALNTPKTPKTFQQSQEELFSKLEALAAAKNKLSSTDHSVQSRVSSSSVGTSLQLPNHGSNRLQKSVNNSTNNRSRMGLNGSSSTSSLRQDIRHVPTNPPFGSSSPTPERPREPRRRINSAQFKTPTVAEMGELAQIVVANATPPKPQNKPRKRASTLTLTTTTFAPPGQALPNTTTVIAGRGINNNERDYRQLYEAADKNAKSWEKRYSVAQQQLNYEREKWEEKYAALEKDFRDLENSKVEANTEKMNVLLDTVQQLQLANEVFRKQLMDAGIEPDPMPAAKFHPQLLMVSEDHDRTFLEENELMNVRSLETNQKIEHLSNELNNVAIAISQTINYVQLRYLTQMLDVVEHVTSQKRARAMSNSFLSDMLSRGVKKPSPLQLKSTCSIATQTPPSFQQQLIQQQLLAAAECGSASFRSMESKLSKSYSFSSNLFSLVGLANSGALDGGQYRLKGGAIGDHRSQLIRQSISPMVLESLRGDPGSPDLIDTLTANRAAVPMPKFQYASPTSSQLRIFVPEPSKVHEYSAASSIGSMSRARSGTGSSIESGAASLKRSSSDISLNRSQYQRHRQPQQQQEQKKQQQQYRLARAGIKNACGVALQTIEPHRSISQQFLSPNTALLSTNN</sequence>
<comment type="caution">
    <text evidence="3">The sequence shown here is derived from an EMBL/GenBank/DDBJ whole genome shotgun (WGS) entry which is preliminary data.</text>
</comment>
<keyword evidence="1" id="KW-0175">Coiled coil</keyword>
<feature type="compositionally biased region" description="Low complexity" evidence="2">
    <location>
        <begin position="731"/>
        <end position="744"/>
    </location>
</feature>
<feature type="compositionally biased region" description="Low complexity" evidence="2">
    <location>
        <begin position="57"/>
        <end position="80"/>
    </location>
</feature>
<evidence type="ECO:0000313" key="3">
    <source>
        <dbReference type="EMBL" id="ORZ08075.1"/>
    </source>
</evidence>
<organism evidence="3 4">
    <name type="scientific">Lobosporangium transversale</name>
    <dbReference type="NCBI Taxonomy" id="64571"/>
    <lineage>
        <taxon>Eukaryota</taxon>
        <taxon>Fungi</taxon>
        <taxon>Fungi incertae sedis</taxon>
        <taxon>Mucoromycota</taxon>
        <taxon>Mortierellomycotina</taxon>
        <taxon>Mortierellomycetes</taxon>
        <taxon>Mortierellales</taxon>
        <taxon>Mortierellaceae</taxon>
        <taxon>Lobosporangium</taxon>
    </lineage>
</organism>